<dbReference type="Proteomes" id="UP000060778">
    <property type="component" value="Chromosome"/>
</dbReference>
<name>A0A0U2MA80_9CREN</name>
<protein>
    <submittedName>
        <fullName evidence="1">Uncharacterized protein</fullName>
    </submittedName>
</protein>
<keyword evidence="2" id="KW-1185">Reference proteome</keyword>
<dbReference type="RefSeq" id="WP_083495127.1">
    <property type="nucleotide sequence ID" value="NZ_CP006867.1"/>
</dbReference>
<gene>
    <name evidence="1" type="ORF">EYM_07600</name>
</gene>
<reference evidence="1 2" key="1">
    <citation type="submission" date="2013-11" db="EMBL/GenBank/DDBJ databases">
        <title>Comparative genomics of Ignicoccus.</title>
        <authorList>
            <person name="Podar M."/>
        </authorList>
    </citation>
    <scope>NUCLEOTIDE SEQUENCE [LARGE SCALE GENOMIC DNA]</scope>
    <source>
        <strain evidence="1 2">DSM 13165</strain>
    </source>
</reference>
<accession>A0A0U2MA80</accession>
<dbReference type="EMBL" id="CP006867">
    <property type="protein sequence ID" value="ALU12061.1"/>
    <property type="molecule type" value="Genomic_DNA"/>
</dbReference>
<proteinExistence type="predicted"/>
<sequence>MEIEVTVDIGKYKWVRLPREDALKLLEIIETKLGESPRDLQEAMRYIRHFDEFYQEMKKRFKDFIAPTQSLSDMIKGTVVVDKLSLEKEGGKDYVTIVFDRRVPLDVLKEALQEMGYSVREKVEKIW</sequence>
<evidence type="ECO:0000313" key="2">
    <source>
        <dbReference type="Proteomes" id="UP000060778"/>
    </source>
</evidence>
<dbReference type="AlphaFoldDB" id="A0A0U2MA80"/>
<dbReference type="GeneID" id="30680893"/>
<organism evidence="1 2">
    <name type="scientific">Ignicoccus islandicus DSM 13165</name>
    <dbReference type="NCBI Taxonomy" id="940295"/>
    <lineage>
        <taxon>Archaea</taxon>
        <taxon>Thermoproteota</taxon>
        <taxon>Thermoprotei</taxon>
        <taxon>Desulfurococcales</taxon>
        <taxon>Desulfurococcaceae</taxon>
        <taxon>Ignicoccus</taxon>
    </lineage>
</organism>
<dbReference type="KEGG" id="iis:EYM_07600"/>
<evidence type="ECO:0000313" key="1">
    <source>
        <dbReference type="EMBL" id="ALU12061.1"/>
    </source>
</evidence>